<proteinExistence type="predicted"/>
<evidence type="ECO:0000313" key="3">
    <source>
        <dbReference type="Proteomes" id="UP000663868"/>
    </source>
</evidence>
<dbReference type="Pfam" id="PF13517">
    <property type="entry name" value="FG-GAP_3"/>
    <property type="match status" value="1"/>
</dbReference>
<dbReference type="EMBL" id="CAJOBB010017562">
    <property type="protein sequence ID" value="CAF4340420.1"/>
    <property type="molecule type" value="Genomic_DNA"/>
</dbReference>
<dbReference type="Proteomes" id="UP000663868">
    <property type="component" value="Unassembled WGS sequence"/>
</dbReference>
<dbReference type="InterPro" id="IPR028994">
    <property type="entry name" value="Integrin_alpha_N"/>
</dbReference>
<feature type="non-terminal residue" evidence="2">
    <location>
        <position position="1"/>
    </location>
</feature>
<name>A0A820KEI1_9BILA</name>
<feature type="non-terminal residue" evidence="2">
    <location>
        <position position="179"/>
    </location>
</feature>
<dbReference type="PANTHER" id="PTHR46580">
    <property type="entry name" value="SENSOR KINASE-RELATED"/>
    <property type="match status" value="1"/>
</dbReference>
<evidence type="ECO:0000256" key="1">
    <source>
        <dbReference type="ARBA" id="ARBA00022729"/>
    </source>
</evidence>
<dbReference type="InterPro" id="IPR013517">
    <property type="entry name" value="FG-GAP"/>
</dbReference>
<reference evidence="2" key="1">
    <citation type="submission" date="2021-02" db="EMBL/GenBank/DDBJ databases">
        <authorList>
            <person name="Nowell W R."/>
        </authorList>
    </citation>
    <scope>NUCLEOTIDE SEQUENCE</scope>
</reference>
<gene>
    <name evidence="2" type="ORF">KXQ929_LOCUS47676</name>
</gene>
<organism evidence="2 3">
    <name type="scientific">Adineta steineri</name>
    <dbReference type="NCBI Taxonomy" id="433720"/>
    <lineage>
        <taxon>Eukaryota</taxon>
        <taxon>Metazoa</taxon>
        <taxon>Spiralia</taxon>
        <taxon>Gnathifera</taxon>
        <taxon>Rotifera</taxon>
        <taxon>Eurotatoria</taxon>
        <taxon>Bdelloidea</taxon>
        <taxon>Adinetida</taxon>
        <taxon>Adinetidae</taxon>
        <taxon>Adineta</taxon>
    </lineage>
</organism>
<protein>
    <recommendedName>
        <fullName evidence="4">VCBS repeat-containing protein</fullName>
    </recommendedName>
</protein>
<dbReference type="AlphaFoldDB" id="A0A820KEI1"/>
<sequence>RPFYRKKRFMIPSCVLLTLLIAAVVIGVIMGTKSKPTKYVCVNPFEPADAIDTGNFPSSSVLGHFDNDTYIDIAIANSNDDTVSVLLGDKAQIFRSTRPAIGESPSSMIAVDLNNDNKIDLVVANTDDDTVSVLFGLGNGLFLDAVDYDVGQGPNYLTFADFNNDSQLDIAVTNRDDVT</sequence>
<comment type="caution">
    <text evidence="2">The sequence shown here is derived from an EMBL/GenBank/DDBJ whole genome shotgun (WGS) entry which is preliminary data.</text>
</comment>
<dbReference type="SUPFAM" id="SSF69318">
    <property type="entry name" value="Integrin alpha N-terminal domain"/>
    <property type="match status" value="1"/>
</dbReference>
<evidence type="ECO:0000313" key="2">
    <source>
        <dbReference type="EMBL" id="CAF4340420.1"/>
    </source>
</evidence>
<keyword evidence="1" id="KW-0732">Signal</keyword>
<dbReference type="Gene3D" id="2.30.30.100">
    <property type="match status" value="1"/>
</dbReference>
<evidence type="ECO:0008006" key="4">
    <source>
        <dbReference type="Google" id="ProtNLM"/>
    </source>
</evidence>
<accession>A0A820KEI1</accession>